<dbReference type="OrthoDB" id="3831186at2"/>
<dbReference type="Gene3D" id="2.10.109.10">
    <property type="entry name" value="Umud Fragment, subunit A"/>
    <property type="match status" value="1"/>
</dbReference>
<dbReference type="Proteomes" id="UP000249239">
    <property type="component" value="Unassembled WGS sequence"/>
</dbReference>
<evidence type="ECO:0000313" key="1">
    <source>
        <dbReference type="EMBL" id="PZX09836.1"/>
    </source>
</evidence>
<name>A0A2W7NA32_9BACT</name>
<dbReference type="InterPro" id="IPR036286">
    <property type="entry name" value="LexA/Signal_pep-like_sf"/>
</dbReference>
<proteinExistence type="predicted"/>
<sequence length="143" mass="16826">MIPIHAQAGYERGYGDDEYIIETLPRVPVITDRTFRGKYRVFEVAGDSMDNRTVESLMEKDLVLGREVRREYWQSKLHIQDWYFVIVTRTDGIIVKQITHHDVEKGIITCHSLNPMYEDFELHLKDVAELYNVIKVVDRSARI</sequence>
<dbReference type="AlphaFoldDB" id="A0A2W7NA32"/>
<protein>
    <submittedName>
        <fullName evidence="1">Uncharacterized protein</fullName>
    </submittedName>
</protein>
<keyword evidence="2" id="KW-1185">Reference proteome</keyword>
<gene>
    <name evidence="1" type="ORF">LX69_03501</name>
</gene>
<organism evidence="1 2">
    <name type="scientific">Breznakibacter xylanolyticus</name>
    <dbReference type="NCBI Taxonomy" id="990"/>
    <lineage>
        <taxon>Bacteria</taxon>
        <taxon>Pseudomonadati</taxon>
        <taxon>Bacteroidota</taxon>
        <taxon>Bacteroidia</taxon>
        <taxon>Marinilabiliales</taxon>
        <taxon>Marinilabiliaceae</taxon>
        <taxon>Breznakibacter</taxon>
    </lineage>
</organism>
<reference evidence="1 2" key="1">
    <citation type="submission" date="2018-06" db="EMBL/GenBank/DDBJ databases">
        <title>Genomic Encyclopedia of Archaeal and Bacterial Type Strains, Phase II (KMG-II): from individual species to whole genera.</title>
        <authorList>
            <person name="Goeker M."/>
        </authorList>
    </citation>
    <scope>NUCLEOTIDE SEQUENCE [LARGE SCALE GENOMIC DNA]</scope>
    <source>
        <strain evidence="1 2">DSM 6779</strain>
    </source>
</reference>
<comment type="caution">
    <text evidence="1">The sequence shown here is derived from an EMBL/GenBank/DDBJ whole genome shotgun (WGS) entry which is preliminary data.</text>
</comment>
<accession>A0A2W7NA32</accession>
<dbReference type="EMBL" id="QKZK01000068">
    <property type="protein sequence ID" value="PZX09836.1"/>
    <property type="molecule type" value="Genomic_DNA"/>
</dbReference>
<dbReference type="RefSeq" id="WP_111447259.1">
    <property type="nucleotide sequence ID" value="NZ_QKZK01000068.1"/>
</dbReference>
<evidence type="ECO:0000313" key="2">
    <source>
        <dbReference type="Proteomes" id="UP000249239"/>
    </source>
</evidence>
<dbReference type="SUPFAM" id="SSF51306">
    <property type="entry name" value="LexA/Signal peptidase"/>
    <property type="match status" value="1"/>
</dbReference>